<gene>
    <name evidence="1" type="ORF">I6I53_04510</name>
</gene>
<organism evidence="1 2">
    <name type="scientific">Acinetobacter ursingii</name>
    <dbReference type="NCBI Taxonomy" id="108980"/>
    <lineage>
        <taxon>Bacteria</taxon>
        <taxon>Pseudomonadati</taxon>
        <taxon>Pseudomonadota</taxon>
        <taxon>Gammaproteobacteria</taxon>
        <taxon>Moraxellales</taxon>
        <taxon>Moraxellaceae</taxon>
        <taxon>Acinetobacter</taxon>
    </lineage>
</organism>
<dbReference type="RefSeq" id="WP_004994572.1">
    <property type="nucleotide sequence ID" value="NZ_AP018824.1"/>
</dbReference>
<evidence type="ECO:0000313" key="1">
    <source>
        <dbReference type="EMBL" id="QQT87043.1"/>
    </source>
</evidence>
<proteinExistence type="predicted"/>
<name>A0A7T9UJR1_9GAMM</name>
<dbReference type="AlphaFoldDB" id="A0A7T9UJR1"/>
<dbReference type="GeneID" id="66210673"/>
<sequence>MALRFGLEFDLKEIEKNSPGLIYTEYFHTMMYLRFASYLYRISRDKALIVATELLKDSFSIRVAAHYKNLEDIIQLSPTGYGIFGSARYTALAMNTRRNRGPFMIGQRLYQMIFNKKWNTQAYELCRTKYSYQVPISEEEATFDSTEW</sequence>
<reference evidence="1 2" key="1">
    <citation type="submission" date="2021-01" db="EMBL/GenBank/DDBJ databases">
        <title>FDA dAtabase for Regulatory Grade micrObial Sequences (FDA-ARGOS): Supporting development and validation of Infectious Disease Dx tests.</title>
        <authorList>
            <person name="Sproer C."/>
            <person name="Gronow S."/>
            <person name="Severitt S."/>
            <person name="Schroder I."/>
            <person name="Tallon L."/>
            <person name="Sadzewicz L."/>
            <person name="Zhao X."/>
            <person name="Boylan J."/>
            <person name="Ott S."/>
            <person name="Bowen H."/>
            <person name="Vavikolanu K."/>
            <person name="Mehta A."/>
            <person name="Aluvathingal J."/>
            <person name="Nadendla S."/>
            <person name="Lowell S."/>
            <person name="Myers T."/>
            <person name="Yan Y."/>
            <person name="Sichtig H."/>
        </authorList>
    </citation>
    <scope>NUCLEOTIDE SEQUENCE [LARGE SCALE GENOMIC DNA]</scope>
    <source>
        <strain evidence="1 2">FDAARGOS_1096</strain>
    </source>
</reference>
<evidence type="ECO:0000313" key="2">
    <source>
        <dbReference type="Proteomes" id="UP000595320"/>
    </source>
</evidence>
<protein>
    <submittedName>
        <fullName evidence="1">Uncharacterized protein</fullName>
    </submittedName>
</protein>
<accession>A0A7T9UJR1</accession>
<dbReference type="Proteomes" id="UP000595320">
    <property type="component" value="Chromosome"/>
</dbReference>
<dbReference type="EMBL" id="CP068176">
    <property type="protein sequence ID" value="QQT87043.1"/>
    <property type="molecule type" value="Genomic_DNA"/>
</dbReference>